<sequence>MTISNEKEFLAKHGFKSREAYNKKQKDIYKEKTNIFIKSFKIFLLTFSFTKNLLIKIIGFSAMAFAILFATLWGASMLISLISIPLTNKYGYWQIYGIFLNEDLIESGILRFFLFILFLFIQLFVICWAWIIFSNIWWSWLGFGEDEKEENKND</sequence>
<evidence type="ECO:0000313" key="2">
    <source>
        <dbReference type="EMBL" id="SVD28475.1"/>
    </source>
</evidence>
<organism evidence="2">
    <name type="scientific">marine metagenome</name>
    <dbReference type="NCBI Taxonomy" id="408172"/>
    <lineage>
        <taxon>unclassified sequences</taxon>
        <taxon>metagenomes</taxon>
        <taxon>ecological metagenomes</taxon>
    </lineage>
</organism>
<dbReference type="AlphaFoldDB" id="A0A382U3J7"/>
<evidence type="ECO:0000256" key="1">
    <source>
        <dbReference type="SAM" id="Phobius"/>
    </source>
</evidence>
<keyword evidence="1" id="KW-0472">Membrane</keyword>
<name>A0A382U3J7_9ZZZZ</name>
<dbReference type="EMBL" id="UINC01140996">
    <property type="protein sequence ID" value="SVD28475.1"/>
    <property type="molecule type" value="Genomic_DNA"/>
</dbReference>
<dbReference type="InterPro" id="IPR036259">
    <property type="entry name" value="MFS_trans_sf"/>
</dbReference>
<gene>
    <name evidence="2" type="ORF">METZ01_LOCUS381329</name>
</gene>
<accession>A0A382U3J7</accession>
<keyword evidence="1" id="KW-0812">Transmembrane</keyword>
<proteinExistence type="predicted"/>
<feature type="transmembrane region" description="Helical" evidence="1">
    <location>
        <begin position="108"/>
        <end position="133"/>
    </location>
</feature>
<dbReference type="SUPFAM" id="SSF103473">
    <property type="entry name" value="MFS general substrate transporter"/>
    <property type="match status" value="1"/>
</dbReference>
<keyword evidence="1" id="KW-1133">Transmembrane helix</keyword>
<reference evidence="2" key="1">
    <citation type="submission" date="2018-05" db="EMBL/GenBank/DDBJ databases">
        <authorList>
            <person name="Lanie J.A."/>
            <person name="Ng W.-L."/>
            <person name="Kazmierczak K.M."/>
            <person name="Andrzejewski T.M."/>
            <person name="Davidsen T.M."/>
            <person name="Wayne K.J."/>
            <person name="Tettelin H."/>
            <person name="Glass J.I."/>
            <person name="Rusch D."/>
            <person name="Podicherti R."/>
            <person name="Tsui H.-C.T."/>
            <person name="Winkler M.E."/>
        </authorList>
    </citation>
    <scope>NUCLEOTIDE SEQUENCE</scope>
</reference>
<protein>
    <submittedName>
        <fullName evidence="2">Uncharacterized protein</fullName>
    </submittedName>
</protein>